<dbReference type="AlphaFoldDB" id="A0A6J4M763"/>
<dbReference type="EMBL" id="CADCTW010000167">
    <property type="protein sequence ID" value="CAA9350099.1"/>
    <property type="molecule type" value="Genomic_DNA"/>
</dbReference>
<reference evidence="2" key="1">
    <citation type="submission" date="2020-02" db="EMBL/GenBank/DDBJ databases">
        <authorList>
            <person name="Meier V. D."/>
        </authorList>
    </citation>
    <scope>NUCLEOTIDE SEQUENCE</scope>
    <source>
        <strain evidence="2">AVDCRST_MAG68</strain>
    </source>
</reference>
<organism evidence="2">
    <name type="scientific">uncultured Gemmatimonadota bacterium</name>
    <dbReference type="NCBI Taxonomy" id="203437"/>
    <lineage>
        <taxon>Bacteria</taxon>
        <taxon>Pseudomonadati</taxon>
        <taxon>Gemmatimonadota</taxon>
        <taxon>environmental samples</taxon>
    </lineage>
</organism>
<feature type="domain" description="Nucleotidyltransferase-like" evidence="1">
    <location>
        <begin position="9"/>
        <end position="212"/>
    </location>
</feature>
<sequence>MPVDDLASMGRLLDALQPWLDHLVVVGGWAHRLHRFHPWASPPAYLPLRTRDADIAFSSTAPLVGDIGEALKASGFKEELSGEHIPPIARYVLGREDEGFYAEFLAPLRGSGTRRHGAPDATLSKAGVTAQRLRHLDLLLAGPWTIGLDTALGLPLRERAEVRLPNPVSFIAQKLLIQRYRPVGKQAQDTLYIHDTLELFAREMEALRGIWQDELCPALPTRTVTSIERLSRERFGEVTDVIRMAARIPADRSIAPGRLQAACALGLEEIFGA</sequence>
<dbReference type="Pfam" id="PF12281">
    <property type="entry name" value="NTP_transf_8"/>
    <property type="match status" value="1"/>
</dbReference>
<evidence type="ECO:0000313" key="2">
    <source>
        <dbReference type="EMBL" id="CAA9350099.1"/>
    </source>
</evidence>
<evidence type="ECO:0000259" key="1">
    <source>
        <dbReference type="Pfam" id="PF12281"/>
    </source>
</evidence>
<proteinExistence type="predicted"/>
<name>A0A6J4M763_9BACT</name>
<protein>
    <recommendedName>
        <fullName evidence="1">Nucleotidyltransferase-like domain-containing protein</fullName>
    </recommendedName>
</protein>
<dbReference type="InterPro" id="IPR058575">
    <property type="entry name" value="NTP_transf_8_dom"/>
</dbReference>
<gene>
    <name evidence="2" type="ORF">AVDCRST_MAG68-3629</name>
</gene>
<accession>A0A6J4M763</accession>